<dbReference type="SUPFAM" id="SSF55550">
    <property type="entry name" value="SH2 domain"/>
    <property type="match status" value="1"/>
</dbReference>
<dbReference type="AlphaFoldDB" id="A0A8C9H303"/>
<sequence length="853" mass="94049">MIRHAGAPARGDPTGPVPVVGKGEEEEEEDGMGLCLPATPKNCLPRRRGISILEKLIKTCPVWLQLSLGQAEVARILHRVVAGMFLVRRDSSSKHLVLCVHFPSLNKSSAEVLEYTIKEEKSILYLEGSALVFEDIFRLIAFYCVSRDLLPFTLRLPQAILEASSFTDLETIANLGLGFWDSSLNPPQERGKPAEPPRDRAPGSPQVSSLRPTAHDANCACEIELSVGNDRLWFVNPVFIEDCSSALPTDQPPLGSCPAHPLPPTSDTTSPTSRRRVSERVSLEDQSPGMAAEGDQLSLPPQGTSDSPEDTPRGSTEQGQDTEAKASDPDNMPELPRKAKQPPVPPPRKKRISRQLASTLPAPLENAELCTQAMALETPTPGPPREGQSPASQAGTQHPQAQATAHSQSSPEFKGSLASLSDSLGASVTATDQDSYSTSSTEEELEQFSSPSVKKKPSMILGKARHRLSFASFSSMFHAFLSNNRKLYKKVVELAQDKTSYFGSLVQDYKVYSLEMMARQTSSTEMLQEIRTMMTQLKSYLLQSTELKALVDPALHSEEELEAIVESALYKCVLKPLKEAINSCLHEIHSKDGSLQQLKENQLVILATTTTDLGVTTSVPEVPMMEKILQKFAGMHKAYSPEKKISILLKTCKLIYDSMALGNPGSYYLTTTYGALEHIKNYDKITVTRQLSVEVQDSIHRWERRRTLNKARASRSSVQDFICVSYLEPEQQARTLASRADTPAQALCAQCAEKFAVARPQAHRLFVLVDGRCFQLADDALPHRIKGYLLRSEPKRDFHFVYRPLDGGGGGGSPPCLVVREPNFLPTSQDSCENNMTRGQDHFLRASHRALRH</sequence>
<dbReference type="SMART" id="SM00252">
    <property type="entry name" value="SH2"/>
    <property type="match status" value="1"/>
</dbReference>
<organism evidence="7 8">
    <name type="scientific">Piliocolobus tephrosceles</name>
    <name type="common">Ugandan red Colobus</name>
    <dbReference type="NCBI Taxonomy" id="591936"/>
    <lineage>
        <taxon>Eukaryota</taxon>
        <taxon>Metazoa</taxon>
        <taxon>Chordata</taxon>
        <taxon>Craniata</taxon>
        <taxon>Vertebrata</taxon>
        <taxon>Euteleostomi</taxon>
        <taxon>Mammalia</taxon>
        <taxon>Eutheria</taxon>
        <taxon>Euarchontoglires</taxon>
        <taxon>Primates</taxon>
        <taxon>Haplorrhini</taxon>
        <taxon>Catarrhini</taxon>
        <taxon>Cercopithecidae</taxon>
        <taxon>Colobinae</taxon>
        <taxon>Piliocolobus</taxon>
    </lineage>
</organism>
<protein>
    <submittedName>
        <fullName evidence="7">Ras and Rab interactor 3</fullName>
    </submittedName>
</protein>
<dbReference type="GO" id="GO:0007165">
    <property type="term" value="P:signal transduction"/>
    <property type="evidence" value="ECO:0007669"/>
    <property type="project" value="InterPro"/>
</dbReference>
<evidence type="ECO:0000313" key="8">
    <source>
        <dbReference type="Proteomes" id="UP000694416"/>
    </source>
</evidence>
<reference evidence="7" key="1">
    <citation type="submission" date="2025-08" db="UniProtKB">
        <authorList>
            <consortium name="Ensembl"/>
        </authorList>
    </citation>
    <scope>IDENTIFICATION</scope>
</reference>
<evidence type="ECO:0000259" key="5">
    <source>
        <dbReference type="PROSITE" id="PS50001"/>
    </source>
</evidence>
<dbReference type="InterPro" id="IPR036860">
    <property type="entry name" value="SH2_dom_sf"/>
</dbReference>
<dbReference type="Pfam" id="PF23268">
    <property type="entry name" value="RIN1"/>
    <property type="match status" value="1"/>
</dbReference>
<dbReference type="PANTHER" id="PTHR23101:SF58">
    <property type="entry name" value="RAS AND RAB INTERACTOR 3"/>
    <property type="match status" value="1"/>
</dbReference>
<proteinExistence type="inferred from homology"/>
<keyword evidence="8" id="KW-1185">Reference proteome</keyword>
<dbReference type="InterPro" id="IPR045046">
    <property type="entry name" value="Vps9-like"/>
</dbReference>
<feature type="compositionally biased region" description="Polar residues" evidence="4">
    <location>
        <begin position="389"/>
        <end position="411"/>
    </location>
</feature>
<dbReference type="GO" id="GO:0030139">
    <property type="term" value="C:endocytic vesicle"/>
    <property type="evidence" value="ECO:0007669"/>
    <property type="project" value="TreeGrafter"/>
</dbReference>
<dbReference type="FunFam" id="3.30.505.10:FF:000052">
    <property type="entry name" value="Ras and Rab interactor 2"/>
    <property type="match status" value="1"/>
</dbReference>
<dbReference type="GO" id="GO:0016192">
    <property type="term" value="P:vesicle-mediated transport"/>
    <property type="evidence" value="ECO:0007669"/>
    <property type="project" value="InterPro"/>
</dbReference>
<feature type="region of interest" description="Disordered" evidence="4">
    <location>
        <begin position="183"/>
        <end position="212"/>
    </location>
</feature>
<dbReference type="GO" id="GO:0005829">
    <property type="term" value="C:cytosol"/>
    <property type="evidence" value="ECO:0007669"/>
    <property type="project" value="TreeGrafter"/>
</dbReference>
<dbReference type="GO" id="GO:0005085">
    <property type="term" value="F:guanyl-nucleotide exchange factor activity"/>
    <property type="evidence" value="ECO:0007669"/>
    <property type="project" value="InterPro"/>
</dbReference>
<dbReference type="InterPro" id="IPR000980">
    <property type="entry name" value="SH2"/>
</dbReference>
<dbReference type="Gene3D" id="3.30.505.10">
    <property type="entry name" value="SH2 domain"/>
    <property type="match status" value="1"/>
</dbReference>
<dbReference type="PROSITE" id="PS50001">
    <property type="entry name" value="SH2"/>
    <property type="match status" value="1"/>
</dbReference>
<dbReference type="InterPro" id="IPR037191">
    <property type="entry name" value="VPS9_dom_sf"/>
</dbReference>
<accession>A0A8C9H303</accession>
<dbReference type="Proteomes" id="UP000694416">
    <property type="component" value="Unplaced"/>
</dbReference>
<dbReference type="InterPro" id="IPR003123">
    <property type="entry name" value="VPS9"/>
</dbReference>
<dbReference type="PANTHER" id="PTHR23101">
    <property type="entry name" value="RAB GDP/GTP EXCHANGE FACTOR"/>
    <property type="match status" value="1"/>
</dbReference>
<keyword evidence="2" id="KW-0343">GTPase activation</keyword>
<dbReference type="GO" id="GO:0031267">
    <property type="term" value="F:small GTPase binding"/>
    <property type="evidence" value="ECO:0007669"/>
    <property type="project" value="TreeGrafter"/>
</dbReference>
<gene>
    <name evidence="7" type="primary">RIN3</name>
</gene>
<comment type="similarity">
    <text evidence="1">Belongs to the RIN (Ras interaction/interference) family.</text>
</comment>
<dbReference type="SUPFAM" id="SSF109993">
    <property type="entry name" value="VPS9 domain"/>
    <property type="match status" value="1"/>
</dbReference>
<feature type="domain" description="Ras-associating" evidence="6">
    <location>
        <begin position="719"/>
        <end position="805"/>
    </location>
</feature>
<evidence type="ECO:0000259" key="6">
    <source>
        <dbReference type="PROSITE" id="PS50200"/>
    </source>
</evidence>
<name>A0A8C9H303_9PRIM</name>
<dbReference type="SMART" id="SM00167">
    <property type="entry name" value="VPS9"/>
    <property type="match status" value="1"/>
</dbReference>
<evidence type="ECO:0000256" key="2">
    <source>
        <dbReference type="ARBA" id="ARBA00022468"/>
    </source>
</evidence>
<feature type="compositionally biased region" description="Basic and acidic residues" evidence="4">
    <location>
        <begin position="189"/>
        <end position="201"/>
    </location>
</feature>
<evidence type="ECO:0000256" key="1">
    <source>
        <dbReference type="ARBA" id="ARBA00006919"/>
    </source>
</evidence>
<dbReference type="CDD" id="cd10395">
    <property type="entry name" value="SH2_RIN3"/>
    <property type="match status" value="1"/>
</dbReference>
<feature type="compositionally biased region" description="Low complexity" evidence="4">
    <location>
        <begin position="11"/>
        <end position="21"/>
    </location>
</feature>
<reference evidence="7" key="2">
    <citation type="submission" date="2025-09" db="UniProtKB">
        <authorList>
            <consortium name="Ensembl"/>
        </authorList>
    </citation>
    <scope>IDENTIFICATION</scope>
</reference>
<dbReference type="GO" id="GO:0005096">
    <property type="term" value="F:GTPase activator activity"/>
    <property type="evidence" value="ECO:0007669"/>
    <property type="project" value="UniProtKB-KW"/>
</dbReference>
<dbReference type="Ensembl" id="ENSPTET00000018889.1">
    <property type="protein sequence ID" value="ENSPTEP00000012561.1"/>
    <property type="gene ID" value="ENSPTEG00000014071.1"/>
</dbReference>
<feature type="region of interest" description="Disordered" evidence="4">
    <location>
        <begin position="251"/>
        <end position="355"/>
    </location>
</feature>
<dbReference type="InterPro" id="IPR035869">
    <property type="entry name" value="RIN3_SH2"/>
</dbReference>
<dbReference type="PROSITE" id="PS50200">
    <property type="entry name" value="RA"/>
    <property type="match status" value="1"/>
</dbReference>
<feature type="region of interest" description="Disordered" evidence="4">
    <location>
        <begin position="376"/>
        <end position="453"/>
    </location>
</feature>
<dbReference type="CDD" id="cd16130">
    <property type="entry name" value="RA_Rin3"/>
    <property type="match status" value="1"/>
</dbReference>
<keyword evidence="3" id="KW-0727">SH2 domain</keyword>
<feature type="domain" description="SH2" evidence="5">
    <location>
        <begin position="63"/>
        <end position="158"/>
    </location>
</feature>
<evidence type="ECO:0000313" key="7">
    <source>
        <dbReference type="Ensembl" id="ENSPTEP00000012561.1"/>
    </source>
</evidence>
<evidence type="ECO:0000256" key="4">
    <source>
        <dbReference type="SAM" id="MobiDB-lite"/>
    </source>
</evidence>
<dbReference type="InterPro" id="IPR000159">
    <property type="entry name" value="RA_dom"/>
</dbReference>
<evidence type="ECO:0000256" key="3">
    <source>
        <dbReference type="PROSITE-ProRule" id="PRU00191"/>
    </source>
</evidence>
<feature type="region of interest" description="Disordered" evidence="4">
    <location>
        <begin position="1"/>
        <end position="32"/>
    </location>
</feature>
<feature type="compositionally biased region" description="Low complexity" evidence="4">
    <location>
        <begin position="415"/>
        <end position="440"/>
    </location>
</feature>